<evidence type="ECO:0000313" key="6">
    <source>
        <dbReference type="Proteomes" id="UP000254084"/>
    </source>
</evidence>
<dbReference type="NCBIfam" id="TIGR00369">
    <property type="entry name" value="unchar_dom_1"/>
    <property type="match status" value="1"/>
</dbReference>
<name>A0A061CV30_ECTOL</name>
<dbReference type="Gene3D" id="3.10.129.10">
    <property type="entry name" value="Hotdog Thioesterase"/>
    <property type="match status" value="1"/>
</dbReference>
<proteinExistence type="predicted"/>
<evidence type="ECO:0000259" key="2">
    <source>
        <dbReference type="Pfam" id="PF03061"/>
    </source>
</evidence>
<dbReference type="SUPFAM" id="SSF54637">
    <property type="entry name" value="Thioesterase/thiol ester dehydrase-isomerase"/>
    <property type="match status" value="1"/>
</dbReference>
<protein>
    <submittedName>
        <fullName evidence="3">PaaI family thioesterase</fullName>
    </submittedName>
    <submittedName>
        <fullName evidence="4">Thioesterase superfamily protein</fullName>
    </submittedName>
</protein>
<dbReference type="EMBL" id="UGUW01000004">
    <property type="protein sequence ID" value="SUD61460.1"/>
    <property type="molecule type" value="Genomic_DNA"/>
</dbReference>
<dbReference type="Pfam" id="PF03061">
    <property type="entry name" value="4HBT"/>
    <property type="match status" value="1"/>
</dbReference>
<dbReference type="GO" id="GO:0005829">
    <property type="term" value="C:cytosol"/>
    <property type="evidence" value="ECO:0007669"/>
    <property type="project" value="TreeGrafter"/>
</dbReference>
<evidence type="ECO:0000256" key="1">
    <source>
        <dbReference type="ARBA" id="ARBA00022801"/>
    </source>
</evidence>
<dbReference type="InterPro" id="IPR006683">
    <property type="entry name" value="Thioestr_dom"/>
</dbReference>
<dbReference type="EMBL" id="QASO01000111">
    <property type="protein sequence ID" value="PTU77703.1"/>
    <property type="molecule type" value="Genomic_DNA"/>
</dbReference>
<dbReference type="RefSeq" id="WP_003459547.1">
    <property type="nucleotide sequence ID" value="NZ_CAURUH010000043.1"/>
</dbReference>
<organism evidence="4 6">
    <name type="scientific">Ectopseudomonas oleovorans</name>
    <name type="common">Pseudomonas oleovorans</name>
    <dbReference type="NCBI Taxonomy" id="301"/>
    <lineage>
        <taxon>Bacteria</taxon>
        <taxon>Pseudomonadati</taxon>
        <taxon>Pseudomonadota</taxon>
        <taxon>Gammaproteobacteria</taxon>
        <taxon>Pseudomonadales</taxon>
        <taxon>Pseudomonadaceae</taxon>
        <taxon>Ectopseudomonas</taxon>
    </lineage>
</organism>
<dbReference type="Proteomes" id="UP000244052">
    <property type="component" value="Unassembled WGS sequence"/>
</dbReference>
<dbReference type="Proteomes" id="UP000254084">
    <property type="component" value="Unassembled WGS sequence"/>
</dbReference>
<dbReference type="GO" id="GO:0061522">
    <property type="term" value="F:1,4-dihydroxy-2-naphthoyl-CoA thioesterase activity"/>
    <property type="evidence" value="ECO:0007669"/>
    <property type="project" value="TreeGrafter"/>
</dbReference>
<dbReference type="AlphaFoldDB" id="A0A061CV30"/>
<reference evidence="4 6" key="2">
    <citation type="submission" date="2018-06" db="EMBL/GenBank/DDBJ databases">
        <authorList>
            <consortium name="Pathogen Informatics"/>
            <person name="Doyle S."/>
        </authorList>
    </citation>
    <scope>NUCLEOTIDE SEQUENCE [LARGE SCALE GENOMIC DNA]</scope>
    <source>
        <strain evidence="4 6">NCTC10860</strain>
    </source>
</reference>
<dbReference type="InterPro" id="IPR029069">
    <property type="entry name" value="HotDog_dom_sf"/>
</dbReference>
<dbReference type="PANTHER" id="PTHR43240">
    <property type="entry name" value="1,4-DIHYDROXY-2-NAPHTHOYL-COA THIOESTERASE 1"/>
    <property type="match status" value="1"/>
</dbReference>
<evidence type="ECO:0000313" key="5">
    <source>
        <dbReference type="Proteomes" id="UP000244052"/>
    </source>
</evidence>
<reference evidence="3 5" key="1">
    <citation type="submission" date="2018-04" db="EMBL/GenBank/DDBJ databases">
        <title>Pseudomonas sp. nov., isolated from mangrove soil.</title>
        <authorList>
            <person name="Chen C."/>
        </authorList>
    </citation>
    <scope>NUCLEOTIDE SEQUENCE [LARGE SCALE GENOMIC DNA]</scope>
    <source>
        <strain evidence="3 5">JCM 14246</strain>
    </source>
</reference>
<evidence type="ECO:0000313" key="4">
    <source>
        <dbReference type="EMBL" id="SUD61460.1"/>
    </source>
</evidence>
<evidence type="ECO:0000313" key="3">
    <source>
        <dbReference type="EMBL" id="PTU77703.1"/>
    </source>
</evidence>
<accession>A0A2T5PIY8</accession>
<dbReference type="PANTHER" id="PTHR43240:SF1">
    <property type="entry name" value="BLR5584 PROTEIN"/>
    <property type="match status" value="1"/>
</dbReference>
<feature type="domain" description="Thioesterase" evidence="2">
    <location>
        <begin position="88"/>
        <end position="164"/>
    </location>
</feature>
<dbReference type="InterPro" id="IPR003736">
    <property type="entry name" value="PAAI_dom"/>
</dbReference>
<dbReference type="CDD" id="cd03443">
    <property type="entry name" value="PaaI_thioesterase"/>
    <property type="match status" value="1"/>
</dbReference>
<sequence length="189" mass="20420">MTALSRDARLATWIAEEQAIRNQLAAPGILSLAEVATMSPMDFFDGIGRGNLPSLPINAVLDFTPVQWASGLFVFQGTPDQRHYNPLGSLHGGYIATLRDSCMGCAVHTLLKTDLGYTTADLRVSYIRALRSEAGPVRAEGRIIHVGRSTALAEGRLYDVDERLYAVASTTCLILDMSAPRQNGDAGVR</sequence>
<gene>
    <name evidence="3" type="ORF">DBO86_18325</name>
    <name evidence="4" type="ORF">NCTC10860_03845</name>
</gene>
<keyword evidence="1" id="KW-0378">Hydrolase</keyword>
<accession>A0A061CV30</accession>
<keyword evidence="5" id="KW-1185">Reference proteome</keyword>